<organism evidence="6 7">
    <name type="scientific">Meganyctiphanes norvegica</name>
    <name type="common">Northern krill</name>
    <name type="synonym">Thysanopoda norvegica</name>
    <dbReference type="NCBI Taxonomy" id="48144"/>
    <lineage>
        <taxon>Eukaryota</taxon>
        <taxon>Metazoa</taxon>
        <taxon>Ecdysozoa</taxon>
        <taxon>Arthropoda</taxon>
        <taxon>Crustacea</taxon>
        <taxon>Multicrustacea</taxon>
        <taxon>Malacostraca</taxon>
        <taxon>Eumalacostraca</taxon>
        <taxon>Eucarida</taxon>
        <taxon>Euphausiacea</taxon>
        <taxon>Euphausiidae</taxon>
        <taxon>Meganyctiphanes</taxon>
    </lineage>
</organism>
<dbReference type="InterPro" id="IPR000884">
    <property type="entry name" value="TSP1_rpt"/>
</dbReference>
<dbReference type="GO" id="GO:0004252">
    <property type="term" value="F:serine-type endopeptidase activity"/>
    <property type="evidence" value="ECO:0007669"/>
    <property type="project" value="InterPro"/>
</dbReference>
<dbReference type="SUPFAM" id="SSF50494">
    <property type="entry name" value="Trypsin-like serine proteases"/>
    <property type="match status" value="1"/>
</dbReference>
<keyword evidence="1" id="KW-0645">Protease</keyword>
<accession>A0AAV2R312</accession>
<evidence type="ECO:0000313" key="6">
    <source>
        <dbReference type="EMBL" id="CAL4110551.1"/>
    </source>
</evidence>
<evidence type="ECO:0000256" key="1">
    <source>
        <dbReference type="ARBA" id="ARBA00022670"/>
    </source>
</evidence>
<sequence length="339" mass="37247">AVEMSWGTWSSWSQCIKTSGRGTKKRSRLCKQGMNCPGLNTQQLYCISEAFKINETSGVAQPIEPWTPSTTARPISHAAAVEMSWGTWSSWSQCIKTSGRGTKKRSRLCKQGMNCPGLNTQQLYCISEAFKINETSGVAQPWTPSTTTRPISHAAASPTWPNIIIGKPGTLNTPQVTNTSPVSCGQSRSFNVDERIANGNPTISGKYPWMVHLKFFSTFHDKNLRCGGSLVSNRWVLTAAHCFRYLEPHITVYVYIGYVNLKQHVPGVELFPITKEDIITHDGFSSTSLENDIALIRLPEDVKLNNVIQTICLATNGQIPFGGKAFAAGWGLLSISDTS</sequence>
<dbReference type="GO" id="GO:0006508">
    <property type="term" value="P:proteolysis"/>
    <property type="evidence" value="ECO:0007669"/>
    <property type="project" value="UniProtKB-KW"/>
</dbReference>
<evidence type="ECO:0000256" key="2">
    <source>
        <dbReference type="ARBA" id="ARBA00022801"/>
    </source>
</evidence>
<evidence type="ECO:0000256" key="4">
    <source>
        <dbReference type="ARBA" id="ARBA00023157"/>
    </source>
</evidence>
<keyword evidence="4" id="KW-1015">Disulfide bond</keyword>
<reference evidence="6 7" key="1">
    <citation type="submission" date="2024-05" db="EMBL/GenBank/DDBJ databases">
        <authorList>
            <person name="Wallberg A."/>
        </authorList>
    </citation>
    <scope>NUCLEOTIDE SEQUENCE [LARGE SCALE GENOMIC DNA]</scope>
</reference>
<evidence type="ECO:0000256" key="3">
    <source>
        <dbReference type="ARBA" id="ARBA00022825"/>
    </source>
</evidence>
<dbReference type="InterPro" id="IPR043504">
    <property type="entry name" value="Peptidase_S1_PA_chymotrypsin"/>
</dbReference>
<proteinExistence type="predicted"/>
<dbReference type="FunFam" id="2.40.10.10:FF:000060">
    <property type="entry name" value="Acrosin"/>
    <property type="match status" value="1"/>
</dbReference>
<feature type="non-terminal residue" evidence="6">
    <location>
        <position position="339"/>
    </location>
</feature>
<dbReference type="Pfam" id="PF00090">
    <property type="entry name" value="TSP_1"/>
    <property type="match status" value="2"/>
</dbReference>
<dbReference type="InterPro" id="IPR036383">
    <property type="entry name" value="TSP1_rpt_sf"/>
</dbReference>
<name>A0AAV2R312_MEGNR</name>
<evidence type="ECO:0000259" key="5">
    <source>
        <dbReference type="PROSITE" id="PS50240"/>
    </source>
</evidence>
<dbReference type="EMBL" id="CAXKWB010014411">
    <property type="protein sequence ID" value="CAL4110551.1"/>
    <property type="molecule type" value="Genomic_DNA"/>
</dbReference>
<dbReference type="SMART" id="SM00020">
    <property type="entry name" value="Tryp_SPc"/>
    <property type="match status" value="1"/>
</dbReference>
<dbReference type="AlphaFoldDB" id="A0AAV2R312"/>
<dbReference type="CDD" id="cd00190">
    <property type="entry name" value="Tryp_SPc"/>
    <property type="match status" value="1"/>
</dbReference>
<dbReference type="PROSITE" id="PS50240">
    <property type="entry name" value="TRYPSIN_DOM"/>
    <property type="match status" value="1"/>
</dbReference>
<dbReference type="Proteomes" id="UP001497623">
    <property type="component" value="Unassembled WGS sequence"/>
</dbReference>
<dbReference type="InterPro" id="IPR009003">
    <property type="entry name" value="Peptidase_S1_PA"/>
</dbReference>
<feature type="non-terminal residue" evidence="6">
    <location>
        <position position="1"/>
    </location>
</feature>
<keyword evidence="3" id="KW-0720">Serine protease</keyword>
<dbReference type="PROSITE" id="PS50092">
    <property type="entry name" value="TSP1"/>
    <property type="match status" value="1"/>
</dbReference>
<gene>
    <name evidence="6" type="ORF">MNOR_LOCUS19433</name>
</gene>
<dbReference type="SMART" id="SM00209">
    <property type="entry name" value="TSP1"/>
    <property type="match status" value="2"/>
</dbReference>
<comment type="caution">
    <text evidence="6">The sequence shown here is derived from an EMBL/GenBank/DDBJ whole genome shotgun (WGS) entry which is preliminary data.</text>
</comment>
<dbReference type="InterPro" id="IPR018114">
    <property type="entry name" value="TRYPSIN_HIS"/>
</dbReference>
<dbReference type="InterPro" id="IPR001254">
    <property type="entry name" value="Trypsin_dom"/>
</dbReference>
<protein>
    <recommendedName>
        <fullName evidence="5">Peptidase S1 domain-containing protein</fullName>
    </recommendedName>
</protein>
<keyword evidence="7" id="KW-1185">Reference proteome</keyword>
<dbReference type="SUPFAM" id="SSF82895">
    <property type="entry name" value="TSP-1 type 1 repeat"/>
    <property type="match status" value="2"/>
</dbReference>
<feature type="domain" description="Peptidase S1" evidence="5">
    <location>
        <begin position="196"/>
        <end position="339"/>
    </location>
</feature>
<dbReference type="Pfam" id="PF00089">
    <property type="entry name" value="Trypsin"/>
    <property type="match status" value="1"/>
</dbReference>
<dbReference type="Gene3D" id="2.20.100.10">
    <property type="entry name" value="Thrombospondin type-1 (TSP1) repeat"/>
    <property type="match status" value="2"/>
</dbReference>
<dbReference type="Gene3D" id="2.40.10.10">
    <property type="entry name" value="Trypsin-like serine proteases"/>
    <property type="match status" value="1"/>
</dbReference>
<dbReference type="PANTHER" id="PTHR24252">
    <property type="entry name" value="ACROSIN-RELATED"/>
    <property type="match status" value="1"/>
</dbReference>
<dbReference type="InterPro" id="IPR001314">
    <property type="entry name" value="Peptidase_S1A"/>
</dbReference>
<dbReference type="PROSITE" id="PS00134">
    <property type="entry name" value="TRYPSIN_HIS"/>
    <property type="match status" value="1"/>
</dbReference>
<evidence type="ECO:0000313" key="7">
    <source>
        <dbReference type="Proteomes" id="UP001497623"/>
    </source>
</evidence>
<dbReference type="PRINTS" id="PR00722">
    <property type="entry name" value="CHYMOTRYPSIN"/>
</dbReference>
<dbReference type="PANTHER" id="PTHR24252:SF10">
    <property type="entry name" value="SERINE PROTEASE 56"/>
    <property type="match status" value="1"/>
</dbReference>
<keyword evidence="2" id="KW-0378">Hydrolase</keyword>